<dbReference type="EMBL" id="BIFR01000001">
    <property type="protein sequence ID" value="GCE11624.1"/>
    <property type="molecule type" value="Genomic_DNA"/>
</dbReference>
<dbReference type="PIRSF" id="PIRSF002741">
    <property type="entry name" value="MppA"/>
    <property type="match status" value="1"/>
</dbReference>
<evidence type="ECO:0000256" key="4">
    <source>
        <dbReference type="SAM" id="SignalP"/>
    </source>
</evidence>
<evidence type="ECO:0000313" key="7">
    <source>
        <dbReference type="Proteomes" id="UP000287352"/>
    </source>
</evidence>
<dbReference type="GO" id="GO:0042597">
    <property type="term" value="C:periplasmic space"/>
    <property type="evidence" value="ECO:0007669"/>
    <property type="project" value="UniProtKB-ARBA"/>
</dbReference>
<keyword evidence="7" id="KW-1185">Reference proteome</keyword>
<comment type="caution">
    <text evidence="6">The sequence shown here is derived from an EMBL/GenBank/DDBJ whole genome shotgun (WGS) entry which is preliminary data.</text>
</comment>
<comment type="similarity">
    <text evidence="1">Belongs to the bacterial solute-binding protein 5 family.</text>
</comment>
<accession>A0A401ZXP5</accession>
<keyword evidence="2" id="KW-0813">Transport</keyword>
<dbReference type="GO" id="GO:0043190">
    <property type="term" value="C:ATP-binding cassette (ABC) transporter complex"/>
    <property type="evidence" value="ECO:0007669"/>
    <property type="project" value="InterPro"/>
</dbReference>
<dbReference type="PROSITE" id="PS51257">
    <property type="entry name" value="PROKAR_LIPOPROTEIN"/>
    <property type="match status" value="1"/>
</dbReference>
<dbReference type="RefSeq" id="WP_126579313.1">
    <property type="nucleotide sequence ID" value="NZ_BIFR01000001.1"/>
</dbReference>
<sequence length="565" mass="62693">MRSRTNGYLTRTLFSLLALLTLILSACTASGTSQSTSTSDKPVQGGTWIDDLTNEPDSLIPNGGTQDFNTLVDQALYSPLFVGNAQGKITANLVTEVPDYTNGDISKDLKTWIFKLKPGLLWSDGQPLTAEDVDYTWKLWTNPKFGAANTNGYNLITSTDVSANKLQITFHLKQAYAPFLAVWTDGRTSPLPKHHFESMDPSEILKSPDNLKPTVVSGPFTISESVHGDHYTLVRNPKYFRASEGLPYLNTLIFRPIASQETILNDFKAGSITSSYFLDVSKTSTYKAVSNYHLVTNPNASNYEFIAINFNNPILGNHVEVRKAMAMAIDHDALIKDARQGQAVPLCTDHGQSYNPGYQKDAPCPKYDLNAANKLLDDNGWVKGSDGIRSKDGQRLEFRYATTSGKPWRQADEDLIQANFLKIGIKLNIDNQPSSVFFGPYMNGGHHDLAEYENSWTYDPDDAPLVSCSQIPTNNGGKGQNRTFHCDPEVQNLLVQEETSADPAVRQDAFNKEHQIYLTDFPFIILYSPVDLSMAKNTVHNYLPGPMGALETVNVWEWWCSGGKC</sequence>
<dbReference type="Gene3D" id="3.10.105.10">
    <property type="entry name" value="Dipeptide-binding Protein, Domain 3"/>
    <property type="match status" value="1"/>
</dbReference>
<feature type="chain" id="PRO_5019173125" evidence="4">
    <location>
        <begin position="32"/>
        <end position="565"/>
    </location>
</feature>
<dbReference type="InterPro" id="IPR030678">
    <property type="entry name" value="Peptide/Ni-bd"/>
</dbReference>
<dbReference type="Gene3D" id="3.90.76.10">
    <property type="entry name" value="Dipeptide-binding Protein, Domain 1"/>
    <property type="match status" value="1"/>
</dbReference>
<dbReference type="PANTHER" id="PTHR30290">
    <property type="entry name" value="PERIPLASMIC BINDING COMPONENT OF ABC TRANSPORTER"/>
    <property type="match status" value="1"/>
</dbReference>
<dbReference type="PANTHER" id="PTHR30290:SF9">
    <property type="entry name" value="OLIGOPEPTIDE-BINDING PROTEIN APPA"/>
    <property type="match status" value="1"/>
</dbReference>
<feature type="domain" description="Solute-binding protein family 5" evidence="5">
    <location>
        <begin position="103"/>
        <end position="465"/>
    </location>
</feature>
<proteinExistence type="inferred from homology"/>
<keyword evidence="3 4" id="KW-0732">Signal</keyword>
<name>A0A401ZXP5_9CHLR</name>
<evidence type="ECO:0000259" key="5">
    <source>
        <dbReference type="Pfam" id="PF00496"/>
    </source>
</evidence>
<dbReference type="Gene3D" id="3.40.190.10">
    <property type="entry name" value="Periplasmic binding protein-like II"/>
    <property type="match status" value="1"/>
</dbReference>
<dbReference type="InterPro" id="IPR000914">
    <property type="entry name" value="SBP_5_dom"/>
</dbReference>
<dbReference type="SUPFAM" id="SSF53850">
    <property type="entry name" value="Periplasmic binding protein-like II"/>
    <property type="match status" value="1"/>
</dbReference>
<organism evidence="6 7">
    <name type="scientific">Tengunoibacter tsumagoiensis</name>
    <dbReference type="NCBI Taxonomy" id="2014871"/>
    <lineage>
        <taxon>Bacteria</taxon>
        <taxon>Bacillati</taxon>
        <taxon>Chloroflexota</taxon>
        <taxon>Ktedonobacteria</taxon>
        <taxon>Ktedonobacterales</taxon>
        <taxon>Dictyobacteraceae</taxon>
        <taxon>Tengunoibacter</taxon>
    </lineage>
</organism>
<reference evidence="7" key="1">
    <citation type="submission" date="2018-12" db="EMBL/GenBank/DDBJ databases">
        <title>Tengunoibacter tsumagoiensis gen. nov., sp. nov., Dictyobacter kobayashii sp. nov., D. alpinus sp. nov., and D. joshuensis sp. nov. and description of Dictyobacteraceae fam. nov. within the order Ktedonobacterales isolated from Tengu-no-mugimeshi.</title>
        <authorList>
            <person name="Wang C.M."/>
            <person name="Zheng Y."/>
            <person name="Sakai Y."/>
            <person name="Toyoda A."/>
            <person name="Minakuchi Y."/>
            <person name="Abe K."/>
            <person name="Yokota A."/>
            <person name="Yabe S."/>
        </authorList>
    </citation>
    <scope>NUCLEOTIDE SEQUENCE [LARGE SCALE GENOMIC DNA]</scope>
    <source>
        <strain evidence="7">Uno3</strain>
    </source>
</reference>
<dbReference type="AlphaFoldDB" id="A0A401ZXP5"/>
<dbReference type="InterPro" id="IPR039424">
    <property type="entry name" value="SBP_5"/>
</dbReference>
<evidence type="ECO:0000256" key="3">
    <source>
        <dbReference type="ARBA" id="ARBA00022729"/>
    </source>
</evidence>
<evidence type="ECO:0000313" key="6">
    <source>
        <dbReference type="EMBL" id="GCE11624.1"/>
    </source>
</evidence>
<evidence type="ECO:0000256" key="2">
    <source>
        <dbReference type="ARBA" id="ARBA00022448"/>
    </source>
</evidence>
<dbReference type="OrthoDB" id="137511at2"/>
<dbReference type="Pfam" id="PF00496">
    <property type="entry name" value="SBP_bac_5"/>
    <property type="match status" value="1"/>
</dbReference>
<dbReference type="GO" id="GO:1904680">
    <property type="term" value="F:peptide transmembrane transporter activity"/>
    <property type="evidence" value="ECO:0007669"/>
    <property type="project" value="TreeGrafter"/>
</dbReference>
<dbReference type="Proteomes" id="UP000287352">
    <property type="component" value="Unassembled WGS sequence"/>
</dbReference>
<feature type="signal peptide" evidence="4">
    <location>
        <begin position="1"/>
        <end position="31"/>
    </location>
</feature>
<dbReference type="GO" id="GO:0015833">
    <property type="term" value="P:peptide transport"/>
    <property type="evidence" value="ECO:0007669"/>
    <property type="project" value="TreeGrafter"/>
</dbReference>
<dbReference type="CDD" id="cd08513">
    <property type="entry name" value="PBP2_thermophilic_Hb8_like"/>
    <property type="match status" value="1"/>
</dbReference>
<evidence type="ECO:0000256" key="1">
    <source>
        <dbReference type="ARBA" id="ARBA00005695"/>
    </source>
</evidence>
<protein>
    <submittedName>
        <fullName evidence="6">ABC transporter substrate-binding protein</fullName>
    </submittedName>
</protein>
<gene>
    <name evidence="6" type="ORF">KTT_14830</name>
</gene>